<dbReference type="PANTHER" id="PTHR41729:SF1">
    <property type="entry name" value="GLUTAMYL-TRNA SYNTHETASE"/>
    <property type="match status" value="1"/>
</dbReference>
<gene>
    <name evidence="1" type="ORF">K1X11_014310</name>
</gene>
<dbReference type="RefSeq" id="WP_221031495.1">
    <property type="nucleotide sequence ID" value="NZ_CP139781.1"/>
</dbReference>
<dbReference type="Proteomes" id="UP000738431">
    <property type="component" value="Chromosome"/>
</dbReference>
<dbReference type="PANTHER" id="PTHR41729">
    <property type="entry name" value="GLUTAMYL-TRNA SYNTHETASE"/>
    <property type="match status" value="1"/>
</dbReference>
<proteinExistence type="predicted"/>
<reference evidence="1 2" key="1">
    <citation type="submission" date="2023-12" db="EMBL/GenBank/DDBJ databases">
        <title>Description of an unclassified Opitutus bacterium of Verrucomicrobiota.</title>
        <authorList>
            <person name="Zhang D.-F."/>
        </authorList>
    </citation>
    <scope>NUCLEOTIDE SEQUENCE [LARGE SCALE GENOMIC DNA]</scope>
    <source>
        <strain evidence="1 2">WL0086</strain>
    </source>
</reference>
<dbReference type="Pfam" id="PF13875">
    <property type="entry name" value="DUF4202"/>
    <property type="match status" value="1"/>
</dbReference>
<evidence type="ECO:0000313" key="1">
    <source>
        <dbReference type="EMBL" id="WRQ85983.1"/>
    </source>
</evidence>
<name>A0ABZ1C3W1_9BACT</name>
<keyword evidence="2" id="KW-1185">Reference proteome</keyword>
<sequence>MTDATATPETHRRAIALIDAAHAADPTYTPDGRPAELVYAERMVAWGERLATAAHSPLAALALRCQHLERFLTPRDTFPEGRAGYYQWRTSLYTKQGDRARDLLLEAGCDAADAERVRSWVAKENLRADPNSQLLEDCAILVFLENHIADFAAQHADYTREKWIRILQKSWTKLSPRGREAALTLAFPPAIGELVQEAVAGA</sequence>
<evidence type="ECO:0000313" key="2">
    <source>
        <dbReference type="Proteomes" id="UP000738431"/>
    </source>
</evidence>
<protein>
    <submittedName>
        <fullName evidence="1">DUF4202 domain-containing protein</fullName>
    </submittedName>
</protein>
<dbReference type="InterPro" id="IPR025255">
    <property type="entry name" value="DUF4202"/>
</dbReference>
<organism evidence="1 2">
    <name type="scientific">Actomonas aquatica</name>
    <dbReference type="NCBI Taxonomy" id="2866162"/>
    <lineage>
        <taxon>Bacteria</taxon>
        <taxon>Pseudomonadati</taxon>
        <taxon>Verrucomicrobiota</taxon>
        <taxon>Opitutia</taxon>
        <taxon>Opitutales</taxon>
        <taxon>Opitutaceae</taxon>
        <taxon>Actomonas</taxon>
    </lineage>
</organism>
<accession>A0ABZ1C3W1</accession>
<dbReference type="EMBL" id="CP139781">
    <property type="protein sequence ID" value="WRQ85983.1"/>
    <property type="molecule type" value="Genomic_DNA"/>
</dbReference>